<keyword evidence="8" id="KW-1185">Reference proteome</keyword>
<dbReference type="Gene3D" id="1.10.10.10">
    <property type="entry name" value="Winged helix-like DNA-binding domain superfamily/Winged helix DNA-binding domain"/>
    <property type="match status" value="1"/>
</dbReference>
<gene>
    <name evidence="7" type="ORF">LX99_04980</name>
</gene>
<comment type="similarity">
    <text evidence="1">Belongs to the sigma-70 factor family. ECF subfamily.</text>
</comment>
<evidence type="ECO:0000256" key="2">
    <source>
        <dbReference type="ARBA" id="ARBA00023015"/>
    </source>
</evidence>
<dbReference type="Pfam" id="PF04542">
    <property type="entry name" value="Sigma70_r2"/>
    <property type="match status" value="1"/>
</dbReference>
<sequence>MRRLSKLPVPANAGMIIADRQMSIIKGIFGHKETGSETGKTDLNIIFNEYYDRLVYFALQLIKDKEQAEDLVQEAFIKYWEQHKSISPHPLAIKNFLYSTVRNASLNVIRHNKVIESYIEFQGDAEPEEPPVIEAIITAEAVAEIHAALHCLPESHRIISIMGYFEGKKNQEIANELGMSVNTVKKQKQRALELMRVQLSPEVFALLVTAGLSFLKR</sequence>
<evidence type="ECO:0000256" key="3">
    <source>
        <dbReference type="ARBA" id="ARBA00023082"/>
    </source>
</evidence>
<name>A0A316GTG8_9SPHI</name>
<accession>A0A316GTG8</accession>
<dbReference type="CDD" id="cd06171">
    <property type="entry name" value="Sigma70_r4"/>
    <property type="match status" value="1"/>
</dbReference>
<proteinExistence type="inferred from homology"/>
<reference evidence="7 8" key="1">
    <citation type="submission" date="2018-05" db="EMBL/GenBank/DDBJ databases">
        <title>Genomic Encyclopedia of Archaeal and Bacterial Type Strains, Phase II (KMG-II): from individual species to whole genera.</title>
        <authorList>
            <person name="Goeker M."/>
        </authorList>
    </citation>
    <scope>NUCLEOTIDE SEQUENCE [LARGE SCALE GENOMIC DNA]</scope>
    <source>
        <strain evidence="7 8">DSM 19975</strain>
    </source>
</reference>
<dbReference type="InterPro" id="IPR013325">
    <property type="entry name" value="RNA_pol_sigma_r2"/>
</dbReference>
<dbReference type="GO" id="GO:0003677">
    <property type="term" value="F:DNA binding"/>
    <property type="evidence" value="ECO:0007669"/>
    <property type="project" value="InterPro"/>
</dbReference>
<dbReference type="NCBIfam" id="TIGR02985">
    <property type="entry name" value="Sig70_bacteroi1"/>
    <property type="match status" value="1"/>
</dbReference>
<dbReference type="PANTHER" id="PTHR43133">
    <property type="entry name" value="RNA POLYMERASE ECF-TYPE SIGMA FACTO"/>
    <property type="match status" value="1"/>
</dbReference>
<feature type="domain" description="RNA polymerase sigma factor 70 region 4 type 2" evidence="6">
    <location>
        <begin position="144"/>
        <end position="194"/>
    </location>
</feature>
<dbReference type="Gene3D" id="1.10.1740.10">
    <property type="match status" value="1"/>
</dbReference>
<keyword evidence="4" id="KW-0804">Transcription</keyword>
<evidence type="ECO:0000259" key="5">
    <source>
        <dbReference type="Pfam" id="PF04542"/>
    </source>
</evidence>
<dbReference type="Proteomes" id="UP000245678">
    <property type="component" value="Unassembled WGS sequence"/>
</dbReference>
<protein>
    <submittedName>
        <fullName evidence="7">RNA polymerase sigma-70 factor (ECF subfamily)</fullName>
    </submittedName>
</protein>
<dbReference type="InterPro" id="IPR013249">
    <property type="entry name" value="RNA_pol_sigma70_r4_t2"/>
</dbReference>
<evidence type="ECO:0000256" key="1">
    <source>
        <dbReference type="ARBA" id="ARBA00010641"/>
    </source>
</evidence>
<dbReference type="NCBIfam" id="TIGR02937">
    <property type="entry name" value="sigma70-ECF"/>
    <property type="match status" value="1"/>
</dbReference>
<dbReference type="InterPro" id="IPR014327">
    <property type="entry name" value="RNA_pol_sigma70_bacteroid"/>
</dbReference>
<dbReference type="InterPro" id="IPR014284">
    <property type="entry name" value="RNA_pol_sigma-70_dom"/>
</dbReference>
<dbReference type="SUPFAM" id="SSF88946">
    <property type="entry name" value="Sigma2 domain of RNA polymerase sigma factors"/>
    <property type="match status" value="1"/>
</dbReference>
<evidence type="ECO:0000313" key="7">
    <source>
        <dbReference type="EMBL" id="PWK66350.1"/>
    </source>
</evidence>
<dbReference type="InterPro" id="IPR039425">
    <property type="entry name" value="RNA_pol_sigma-70-like"/>
</dbReference>
<dbReference type="InterPro" id="IPR036388">
    <property type="entry name" value="WH-like_DNA-bd_sf"/>
</dbReference>
<evidence type="ECO:0000313" key="8">
    <source>
        <dbReference type="Proteomes" id="UP000245678"/>
    </source>
</evidence>
<evidence type="ECO:0000259" key="6">
    <source>
        <dbReference type="Pfam" id="PF08281"/>
    </source>
</evidence>
<evidence type="ECO:0000256" key="4">
    <source>
        <dbReference type="ARBA" id="ARBA00023163"/>
    </source>
</evidence>
<dbReference type="GO" id="GO:0006352">
    <property type="term" value="P:DNA-templated transcription initiation"/>
    <property type="evidence" value="ECO:0007669"/>
    <property type="project" value="InterPro"/>
</dbReference>
<dbReference type="PANTHER" id="PTHR43133:SF46">
    <property type="entry name" value="RNA POLYMERASE SIGMA-70 FACTOR ECF SUBFAMILY"/>
    <property type="match status" value="1"/>
</dbReference>
<comment type="caution">
    <text evidence="7">The sequence shown here is derived from an EMBL/GenBank/DDBJ whole genome shotgun (WGS) entry which is preliminary data.</text>
</comment>
<dbReference type="EMBL" id="QGHA01000020">
    <property type="protein sequence ID" value="PWK66350.1"/>
    <property type="molecule type" value="Genomic_DNA"/>
</dbReference>
<keyword evidence="3" id="KW-0731">Sigma factor</keyword>
<dbReference type="InterPro" id="IPR013324">
    <property type="entry name" value="RNA_pol_sigma_r3/r4-like"/>
</dbReference>
<dbReference type="Pfam" id="PF08281">
    <property type="entry name" value="Sigma70_r4_2"/>
    <property type="match status" value="1"/>
</dbReference>
<dbReference type="GO" id="GO:0016987">
    <property type="term" value="F:sigma factor activity"/>
    <property type="evidence" value="ECO:0007669"/>
    <property type="project" value="UniProtKB-KW"/>
</dbReference>
<keyword evidence="2" id="KW-0805">Transcription regulation</keyword>
<dbReference type="SUPFAM" id="SSF88659">
    <property type="entry name" value="Sigma3 and sigma4 domains of RNA polymerase sigma factors"/>
    <property type="match status" value="1"/>
</dbReference>
<dbReference type="AlphaFoldDB" id="A0A316GTG8"/>
<organism evidence="7 8">
    <name type="scientific">Mucilaginibacter oryzae</name>
    <dbReference type="NCBI Taxonomy" id="468058"/>
    <lineage>
        <taxon>Bacteria</taxon>
        <taxon>Pseudomonadati</taxon>
        <taxon>Bacteroidota</taxon>
        <taxon>Sphingobacteriia</taxon>
        <taxon>Sphingobacteriales</taxon>
        <taxon>Sphingobacteriaceae</taxon>
        <taxon>Mucilaginibacter</taxon>
    </lineage>
</organism>
<feature type="domain" description="RNA polymerase sigma-70 region 2" evidence="5">
    <location>
        <begin position="47"/>
        <end position="113"/>
    </location>
</feature>
<dbReference type="InterPro" id="IPR007627">
    <property type="entry name" value="RNA_pol_sigma70_r2"/>
</dbReference>